<dbReference type="HAMAP" id="MF_00004">
    <property type="entry name" value="Aden_phosphoribosyltr"/>
    <property type="match status" value="1"/>
</dbReference>
<comment type="catalytic activity">
    <reaction evidence="1 11">
        <text>AMP + diphosphate = 5-phospho-alpha-D-ribose 1-diphosphate + adenine</text>
        <dbReference type="Rhea" id="RHEA:16609"/>
        <dbReference type="ChEBI" id="CHEBI:16708"/>
        <dbReference type="ChEBI" id="CHEBI:33019"/>
        <dbReference type="ChEBI" id="CHEBI:58017"/>
        <dbReference type="ChEBI" id="CHEBI:456215"/>
        <dbReference type="EC" id="2.4.2.7"/>
    </reaction>
</comment>
<dbReference type="GO" id="GO:0002055">
    <property type="term" value="F:adenine binding"/>
    <property type="evidence" value="ECO:0007669"/>
    <property type="project" value="TreeGrafter"/>
</dbReference>
<keyword evidence="10 11" id="KW-0660">Purine salvage</keyword>
<evidence type="ECO:0000256" key="7">
    <source>
        <dbReference type="ARBA" id="ARBA00022490"/>
    </source>
</evidence>
<dbReference type="UniPathway" id="UPA00588">
    <property type="reaction ID" value="UER00646"/>
</dbReference>
<organism evidence="13 14">
    <name type="scientific">Peptoniphilus harei</name>
    <dbReference type="NCBI Taxonomy" id="54005"/>
    <lineage>
        <taxon>Bacteria</taxon>
        <taxon>Bacillati</taxon>
        <taxon>Bacillota</taxon>
        <taxon>Tissierellia</taxon>
        <taxon>Tissierellales</taxon>
        <taxon>Peptoniphilaceae</taxon>
        <taxon>Peptoniphilus</taxon>
    </lineage>
</organism>
<dbReference type="InterPro" id="IPR029057">
    <property type="entry name" value="PRTase-like"/>
</dbReference>
<dbReference type="CDD" id="cd06223">
    <property type="entry name" value="PRTases_typeI"/>
    <property type="match status" value="1"/>
</dbReference>
<dbReference type="NCBIfam" id="TIGR01090">
    <property type="entry name" value="apt"/>
    <property type="match status" value="1"/>
</dbReference>
<accession>A0A2X1ZQD2</accession>
<dbReference type="SUPFAM" id="SSF53271">
    <property type="entry name" value="PRTase-like"/>
    <property type="match status" value="1"/>
</dbReference>
<dbReference type="GO" id="GO:0006166">
    <property type="term" value="P:purine ribonucleoside salvage"/>
    <property type="evidence" value="ECO:0007669"/>
    <property type="project" value="UniProtKB-UniRule"/>
</dbReference>
<dbReference type="PANTHER" id="PTHR32315">
    <property type="entry name" value="ADENINE PHOSPHORIBOSYLTRANSFERASE"/>
    <property type="match status" value="1"/>
</dbReference>
<comment type="function">
    <text evidence="2 11">Catalyzes a salvage reaction resulting in the formation of AMP, that is energically less costly than de novo synthesis.</text>
</comment>
<dbReference type="GO" id="GO:0044209">
    <property type="term" value="P:AMP salvage"/>
    <property type="evidence" value="ECO:0007669"/>
    <property type="project" value="UniProtKB-UniRule"/>
</dbReference>
<dbReference type="InterPro" id="IPR050054">
    <property type="entry name" value="UPRTase/APRTase"/>
</dbReference>
<evidence type="ECO:0000256" key="4">
    <source>
        <dbReference type="ARBA" id="ARBA00004659"/>
    </source>
</evidence>
<protein>
    <recommendedName>
        <fullName evidence="6 11">Adenine phosphoribosyltransferase</fullName>
        <shortName evidence="11">APRT</shortName>
        <ecNumber evidence="6 11">2.4.2.7</ecNumber>
    </recommendedName>
</protein>
<dbReference type="NCBIfam" id="NF002633">
    <property type="entry name" value="PRK02304.1-2"/>
    <property type="match status" value="1"/>
</dbReference>
<keyword evidence="7 11" id="KW-0963">Cytoplasm</keyword>
<reference evidence="13 14" key="1">
    <citation type="submission" date="2018-06" db="EMBL/GenBank/DDBJ databases">
        <authorList>
            <consortium name="Pathogen Informatics"/>
            <person name="Doyle S."/>
        </authorList>
    </citation>
    <scope>NUCLEOTIDE SEQUENCE [LARGE SCALE GENOMIC DNA]</scope>
    <source>
        <strain evidence="13 14">NCTC13076</strain>
    </source>
</reference>
<dbReference type="Pfam" id="PF00156">
    <property type="entry name" value="Pribosyltran"/>
    <property type="match status" value="1"/>
</dbReference>
<dbReference type="GO" id="GO:0006168">
    <property type="term" value="P:adenine salvage"/>
    <property type="evidence" value="ECO:0007669"/>
    <property type="project" value="InterPro"/>
</dbReference>
<keyword evidence="8 11" id="KW-0328">Glycosyltransferase</keyword>
<sequence length="179" mass="19974">MVYYKGMGEIMELKDTIRAIEDYPKEGVIFRDITTLLKDKDAFKKSVDEMAEKIDDDVDKIIGIEARGFIFGAALAYKLNKGFIPVRKPGKLPWDKISESYDLEYGEDSIEIHKDALEPGEKVVIVDDLLATGGTSKACLKLVRSLGGEVSSLVFLAELEGLKGRDELKGEKVHSVIRY</sequence>
<comment type="subunit">
    <text evidence="11">Homodimer.</text>
</comment>
<evidence type="ECO:0000256" key="1">
    <source>
        <dbReference type="ARBA" id="ARBA00000868"/>
    </source>
</evidence>
<dbReference type="InterPro" id="IPR005764">
    <property type="entry name" value="Ade_phspho_trans"/>
</dbReference>
<dbReference type="EC" id="2.4.2.7" evidence="6 11"/>
<gene>
    <name evidence="11 13" type="primary">apt</name>
    <name evidence="13" type="ORF">NCTC13076_00581</name>
</gene>
<dbReference type="EMBL" id="UATM01000032">
    <property type="protein sequence ID" value="SPY46585.1"/>
    <property type="molecule type" value="Genomic_DNA"/>
</dbReference>
<dbReference type="STRING" id="54005.HMPREF3229_01884"/>
<evidence type="ECO:0000256" key="9">
    <source>
        <dbReference type="ARBA" id="ARBA00022679"/>
    </source>
</evidence>
<comment type="similarity">
    <text evidence="5 11">Belongs to the purine/pyrimidine phosphoribosyltransferase family.</text>
</comment>
<evidence type="ECO:0000256" key="3">
    <source>
        <dbReference type="ARBA" id="ARBA00004496"/>
    </source>
</evidence>
<feature type="domain" description="Phosphoribosyltransferase" evidence="12">
    <location>
        <begin position="37"/>
        <end position="164"/>
    </location>
</feature>
<evidence type="ECO:0000256" key="11">
    <source>
        <dbReference type="HAMAP-Rule" id="MF_00004"/>
    </source>
</evidence>
<dbReference type="InterPro" id="IPR000836">
    <property type="entry name" value="PRTase_dom"/>
</dbReference>
<dbReference type="Gene3D" id="3.40.50.2020">
    <property type="match status" value="1"/>
</dbReference>
<dbReference type="AlphaFoldDB" id="A0A2X1ZQD2"/>
<dbReference type="GO" id="GO:0016208">
    <property type="term" value="F:AMP binding"/>
    <property type="evidence" value="ECO:0007669"/>
    <property type="project" value="TreeGrafter"/>
</dbReference>
<dbReference type="PANTHER" id="PTHR32315:SF3">
    <property type="entry name" value="ADENINE PHOSPHORIBOSYLTRANSFERASE"/>
    <property type="match status" value="1"/>
</dbReference>
<proteinExistence type="inferred from homology"/>
<evidence type="ECO:0000256" key="5">
    <source>
        <dbReference type="ARBA" id="ARBA00008391"/>
    </source>
</evidence>
<evidence type="ECO:0000256" key="2">
    <source>
        <dbReference type="ARBA" id="ARBA00003968"/>
    </source>
</evidence>
<dbReference type="GO" id="GO:0003999">
    <property type="term" value="F:adenine phosphoribosyltransferase activity"/>
    <property type="evidence" value="ECO:0007669"/>
    <property type="project" value="UniProtKB-UniRule"/>
</dbReference>
<evidence type="ECO:0000256" key="6">
    <source>
        <dbReference type="ARBA" id="ARBA00011893"/>
    </source>
</evidence>
<dbReference type="GO" id="GO:0005737">
    <property type="term" value="C:cytoplasm"/>
    <property type="evidence" value="ECO:0007669"/>
    <property type="project" value="UniProtKB-SubCell"/>
</dbReference>
<dbReference type="NCBIfam" id="NF002636">
    <property type="entry name" value="PRK02304.1-5"/>
    <property type="match status" value="1"/>
</dbReference>
<evidence type="ECO:0000256" key="10">
    <source>
        <dbReference type="ARBA" id="ARBA00022726"/>
    </source>
</evidence>
<evidence type="ECO:0000256" key="8">
    <source>
        <dbReference type="ARBA" id="ARBA00022676"/>
    </source>
</evidence>
<evidence type="ECO:0000313" key="14">
    <source>
        <dbReference type="Proteomes" id="UP000250070"/>
    </source>
</evidence>
<evidence type="ECO:0000259" key="12">
    <source>
        <dbReference type="Pfam" id="PF00156"/>
    </source>
</evidence>
<dbReference type="FunFam" id="3.40.50.2020:FF:000021">
    <property type="entry name" value="Adenine phosphoribosyltransferase"/>
    <property type="match status" value="1"/>
</dbReference>
<evidence type="ECO:0000313" key="13">
    <source>
        <dbReference type="EMBL" id="SPY46585.1"/>
    </source>
</evidence>
<comment type="subcellular location">
    <subcellularLocation>
        <location evidence="3 11">Cytoplasm</location>
    </subcellularLocation>
</comment>
<comment type="pathway">
    <text evidence="4 11">Purine metabolism; AMP biosynthesis via salvage pathway; AMP from adenine: step 1/1.</text>
</comment>
<keyword evidence="9 11" id="KW-0808">Transferase</keyword>
<name>A0A2X1ZQD2_9FIRM</name>
<dbReference type="Proteomes" id="UP000250070">
    <property type="component" value="Unassembled WGS sequence"/>
</dbReference>
<dbReference type="NCBIfam" id="NF002634">
    <property type="entry name" value="PRK02304.1-3"/>
    <property type="match status" value="1"/>
</dbReference>